<organism evidence="2 3">
    <name type="scientific">Haliangium ochraceum (strain DSM 14365 / JCM 11303 / SMP-2)</name>
    <dbReference type="NCBI Taxonomy" id="502025"/>
    <lineage>
        <taxon>Bacteria</taxon>
        <taxon>Pseudomonadati</taxon>
        <taxon>Myxococcota</taxon>
        <taxon>Polyangia</taxon>
        <taxon>Haliangiales</taxon>
        <taxon>Kofleriaceae</taxon>
        <taxon>Haliangium</taxon>
    </lineage>
</organism>
<feature type="region of interest" description="Disordered" evidence="1">
    <location>
        <begin position="324"/>
        <end position="345"/>
    </location>
</feature>
<accession>D0LWC2</accession>
<dbReference type="AlphaFoldDB" id="D0LWC2"/>
<sequence>MKPEHHCDLVVARARRSLSPWLAASLCALVLSGCGSFDDERRPAPEQSFGEVVTELSCQRIAYLDDLSDDDGRVDVSGARYREACRGQVAAPASAPADMRTLLAERDALVAALDSAAPAAFLPALQQMLTNPSFLALYDSDAATRAIDALVALLRFSAGDSAEAVALRAAVERTRGQVGYRPMDAAPGMLGALVAYPELSAAAAGLTGHVVEGGDANAAFTTLLAGAGAELRTASAAEDPGDPDRSGALVAELLLDSHPLLAEAAPPEDAVGTPLELVRRDSRGVALVQPDGDGALPAPFVDEDGDDLADIDAEGRFVGAGRAPIAAPSPYARPEDGDGDAGATPWPYRDPQGRALSAPLSEGGAPLYQHLALGDTVLAALLRDLPSMAGGMFDMVHGVRGLMGERGPVDAIFSDGSVVRFTGFAIERAPLLDMSYGYLQLLRAPDIDELLRMGELLLRDDEAAVARLAETLFAIARLGDAHPGARLVAGSPFWDDLAPVLRDIAARPALMDDLLRALEDPAVLALEDHLLRYMRYRDRFSYDEDGNVLGEFTTEVDRAMADSGFNRSLWQRLLHLITDANGAVLCSKAGAEVTAIGITLDFDDECELLRIDNLALFYLQSMVYAKDSDGDIIYDDGEPRTKAELELDSTLIDIFDFFFDLDDFLEEESGIDGFRTHPTPEALTRVLLLDPAPAFIADVHNPAVCRDGERFIDAHTGTLQVWEADDFYTGLRPILQAFADHDQELLFLDILEVLHTHWPSPESADHQSEIPEAAHYAWGSALVSYEPLVIDVVDAADERRLLPALAAAAGALGGIEPGELGGQAASAVLSSTMHDLLAPRDGLSKRDGTAASETNDGRPVPVLSPFYVLADAYARRDAVLAGAPDEAAAWHRGVRQLIDAMMRGEEQGGEWRFRNPRMRGLGLVMLAFVRERMAAHQLAGDREQWLSDGLIGDLEELMRAPATAGMLDLQAAIGQDPALRQHLEALVAHAFDESARPEAFANAAIAAADLVQFAVYDQENALALAHWAGDVLQPERGWVAPLIAFVHGAARDDSANALGQLLRNLTSMHRPGRTPLGEIATNIERVQRAAQMPAGGEIVAPPTRADYPAILRGVADFLDEEQRGLRKFLAIIKGRTL</sequence>
<reference evidence="2 3" key="1">
    <citation type="journal article" date="2010" name="Stand. Genomic Sci.">
        <title>Complete genome sequence of Haliangium ochraceum type strain (SMP-2).</title>
        <authorList>
            <consortium name="US DOE Joint Genome Institute (JGI-PGF)"/>
            <person name="Ivanova N."/>
            <person name="Daum C."/>
            <person name="Lang E."/>
            <person name="Abt B."/>
            <person name="Kopitz M."/>
            <person name="Saunders E."/>
            <person name="Lapidus A."/>
            <person name="Lucas S."/>
            <person name="Glavina Del Rio T."/>
            <person name="Nolan M."/>
            <person name="Tice H."/>
            <person name="Copeland A."/>
            <person name="Cheng J.F."/>
            <person name="Chen F."/>
            <person name="Bruce D."/>
            <person name="Goodwin L."/>
            <person name="Pitluck S."/>
            <person name="Mavromatis K."/>
            <person name="Pati A."/>
            <person name="Mikhailova N."/>
            <person name="Chen A."/>
            <person name="Palaniappan K."/>
            <person name="Land M."/>
            <person name="Hauser L."/>
            <person name="Chang Y.J."/>
            <person name="Jeffries C.D."/>
            <person name="Detter J.C."/>
            <person name="Brettin T."/>
            <person name="Rohde M."/>
            <person name="Goker M."/>
            <person name="Bristow J."/>
            <person name="Markowitz V."/>
            <person name="Eisen J.A."/>
            <person name="Hugenholtz P."/>
            <person name="Kyrpides N.C."/>
            <person name="Klenk H.P."/>
        </authorList>
    </citation>
    <scope>NUCLEOTIDE SEQUENCE [LARGE SCALE GENOMIC DNA]</scope>
    <source>
        <strain evidence="3">DSM 14365 / CIP 107738 / JCM 11303 / AJ 13395 / SMP-2</strain>
    </source>
</reference>
<protein>
    <submittedName>
        <fullName evidence="2">Uncharacterized protein</fullName>
    </submittedName>
</protein>
<name>D0LWC2_HALO1</name>
<dbReference type="KEGG" id="hoh:Hoch_3552"/>
<keyword evidence="3" id="KW-1185">Reference proteome</keyword>
<dbReference type="RefSeq" id="WP_012828653.1">
    <property type="nucleotide sequence ID" value="NC_013440.1"/>
</dbReference>
<evidence type="ECO:0000313" key="2">
    <source>
        <dbReference type="EMBL" id="ACY16054.1"/>
    </source>
</evidence>
<evidence type="ECO:0000256" key="1">
    <source>
        <dbReference type="SAM" id="MobiDB-lite"/>
    </source>
</evidence>
<dbReference type="Proteomes" id="UP000001880">
    <property type="component" value="Chromosome"/>
</dbReference>
<dbReference type="STRING" id="502025.Hoch_3552"/>
<evidence type="ECO:0000313" key="3">
    <source>
        <dbReference type="Proteomes" id="UP000001880"/>
    </source>
</evidence>
<gene>
    <name evidence="2" type="ordered locus">Hoch_3552</name>
</gene>
<dbReference type="eggNOG" id="ENOG50319HE">
    <property type="taxonomic scope" value="Bacteria"/>
</dbReference>
<dbReference type="EMBL" id="CP001804">
    <property type="protein sequence ID" value="ACY16054.1"/>
    <property type="molecule type" value="Genomic_DNA"/>
</dbReference>
<proteinExistence type="predicted"/>
<dbReference type="HOGENOM" id="CLU_278199_0_0_7"/>
<dbReference type="PROSITE" id="PS51257">
    <property type="entry name" value="PROKAR_LIPOPROTEIN"/>
    <property type="match status" value="1"/>
</dbReference>